<gene>
    <name evidence="11" type="ORF">H4Q32_013375</name>
</gene>
<feature type="transmembrane region" description="Helical" evidence="9">
    <location>
        <begin position="507"/>
        <end position="533"/>
    </location>
</feature>
<feature type="transmembrane region" description="Helical" evidence="9">
    <location>
        <begin position="227"/>
        <end position="245"/>
    </location>
</feature>
<dbReference type="PANTHER" id="PTHR24232">
    <property type="entry name" value="G-PROTEIN COUPLED RECEPTOR"/>
    <property type="match status" value="1"/>
</dbReference>
<dbReference type="PROSITE" id="PS50262">
    <property type="entry name" value="G_PROTEIN_RECEP_F1_2"/>
    <property type="match status" value="2"/>
</dbReference>
<keyword evidence="3 9" id="KW-1133">Transmembrane helix</keyword>
<dbReference type="SUPFAM" id="SSF81321">
    <property type="entry name" value="Family A G protein-coupled receptor-like"/>
    <property type="match status" value="2"/>
</dbReference>
<sequence length="861" mass="98303">METPRSEFNTTSDYDAYEYYDANEYYESLITGDTVYISIIYSLEIPMICLAIYAVCTLIKSKQAAPGSQIIKEGFDPAVVNKNYMNEVALHFQVSLVMETPISPFNTTSDYDAYEYYKPLITGRTVYISIIACLEIPMICLAIYAVYFLIKSKQAASVFVINLLISDLIQIVCMLLLVLEYQIIVFLGITLIWAGFTGPYFMTCIAVERYILIAHPIWHRTHHSVKCLVCISLIGWLISFIVILINLECVIIMFFIYYLVIILCFIGSFRSLSHSISLTPLKKQLVLGPLFFVVMSYTFLILPLPVCLVWFNLTNLVLLSYYIYMLNPLVDCLLYVFMRSDAENIIRMPHCCSRLKRVWTETGQTTFTFTDVQSDHTKRLYLLNPLVDCLLYVFMRSDAENIIRMLHCCSRLKRDRSRLLMCSMNMSLSHSISLSPLKKQLVLAPLLCVVISYTFLILLVSVVMETAALPVVTSDGDLYSTIAKIKTNVSNPNKDNTDDYDIILPGVIFYITIISSLEIPIVCLAIYAVYSLIKSKHAAPFLSHRDCFHFTPYLSFENNEDHLNHHNNVGWFHRFLFHDMHSHREIPSDRSTSLAQDSSLSQMFSVYVTDRSGNCWWSEVKHILIKSSSSAFQGVMKTPEPLLVTTDSNLYSTRAELIRNASNPSKNSTDDFKLDSGLFMSISVISSLEIPMICLAIYAVYSLIKSKHAAPVFVINLLISDLIQIIWMLVFFSYKTVPDLPLIGIIWAGFTGNCFMTCIAVERYILISHPIWHRSHHSVKCFVCTSLTGWLLSLIIFLMIFTEPVPTFYMPFIFYPVIILCFVGSCRSLSHSVSFTPLKKQLVLAPLFFVVMTYTFFNPPI</sequence>
<feature type="transmembrane region" description="Helical" evidence="9">
    <location>
        <begin position="713"/>
        <end position="734"/>
    </location>
</feature>
<reference evidence="11 12" key="1">
    <citation type="submission" date="2022-01" db="EMBL/GenBank/DDBJ databases">
        <title>A high-quality chromosome-level genome assembly of rohu carp, Labeo rohita.</title>
        <authorList>
            <person name="Arick M.A. II"/>
            <person name="Hsu C.-Y."/>
            <person name="Magbanua Z."/>
            <person name="Pechanova O."/>
            <person name="Grover C."/>
            <person name="Miller E."/>
            <person name="Thrash A."/>
            <person name="Ezzel L."/>
            <person name="Alam S."/>
            <person name="Benzie J."/>
            <person name="Hamilton M."/>
            <person name="Karsi A."/>
            <person name="Lawrence M.L."/>
            <person name="Peterson D.G."/>
        </authorList>
    </citation>
    <scope>NUCLEOTIDE SEQUENCE [LARGE SCALE GENOMIC DNA]</scope>
    <source>
        <strain evidence="12">BAU-BD-2019</strain>
        <tissue evidence="11">Blood</tissue>
    </source>
</reference>
<feature type="transmembrane region" description="Helical" evidence="9">
    <location>
        <begin position="443"/>
        <end position="464"/>
    </location>
</feature>
<keyword evidence="7" id="KW-0325">Glycoprotein</keyword>
<dbReference type="PRINTS" id="PR00237">
    <property type="entry name" value="GPCRRHODOPSN"/>
</dbReference>
<keyword evidence="6 11" id="KW-0675">Receptor</keyword>
<organism evidence="11 12">
    <name type="scientific">Labeo rohita</name>
    <name type="common">Indian major carp</name>
    <name type="synonym">Cyprinus rohita</name>
    <dbReference type="NCBI Taxonomy" id="84645"/>
    <lineage>
        <taxon>Eukaryota</taxon>
        <taxon>Metazoa</taxon>
        <taxon>Chordata</taxon>
        <taxon>Craniata</taxon>
        <taxon>Vertebrata</taxon>
        <taxon>Euteleostomi</taxon>
        <taxon>Actinopterygii</taxon>
        <taxon>Neopterygii</taxon>
        <taxon>Teleostei</taxon>
        <taxon>Ostariophysi</taxon>
        <taxon>Cypriniformes</taxon>
        <taxon>Cyprinidae</taxon>
        <taxon>Labeoninae</taxon>
        <taxon>Labeonini</taxon>
        <taxon>Labeo</taxon>
    </lineage>
</organism>
<name>A0ABQ8M0L9_LABRO</name>
<evidence type="ECO:0000259" key="10">
    <source>
        <dbReference type="PROSITE" id="PS50262"/>
    </source>
</evidence>
<evidence type="ECO:0000256" key="6">
    <source>
        <dbReference type="ARBA" id="ARBA00023170"/>
    </source>
</evidence>
<feature type="transmembrane region" description="Helical" evidence="9">
    <location>
        <begin position="841"/>
        <end position="857"/>
    </location>
</feature>
<feature type="transmembrane region" description="Helical" evidence="9">
    <location>
        <begin position="678"/>
        <end position="701"/>
    </location>
</feature>
<dbReference type="Gene3D" id="1.20.1070.10">
    <property type="entry name" value="Rhodopsin 7-helix transmembrane proteins"/>
    <property type="match status" value="2"/>
</dbReference>
<feature type="transmembrane region" description="Helical" evidence="9">
    <location>
        <begin position="157"/>
        <end position="177"/>
    </location>
</feature>
<feature type="transmembrane region" description="Helical" evidence="9">
    <location>
        <begin position="319"/>
        <end position="338"/>
    </location>
</feature>
<keyword evidence="4" id="KW-0297">G-protein coupled receptor</keyword>
<feature type="transmembrane region" description="Helical" evidence="9">
    <location>
        <begin position="290"/>
        <end position="313"/>
    </location>
</feature>
<dbReference type="Pfam" id="PF00001">
    <property type="entry name" value="7tm_1"/>
    <property type="match status" value="2"/>
</dbReference>
<evidence type="ECO:0000256" key="3">
    <source>
        <dbReference type="ARBA" id="ARBA00022989"/>
    </source>
</evidence>
<feature type="transmembrane region" description="Helical" evidence="9">
    <location>
        <begin position="781"/>
        <end position="802"/>
    </location>
</feature>
<evidence type="ECO:0000256" key="9">
    <source>
        <dbReference type="SAM" id="Phobius"/>
    </source>
</evidence>
<evidence type="ECO:0000256" key="7">
    <source>
        <dbReference type="ARBA" id="ARBA00023180"/>
    </source>
</evidence>
<feature type="transmembrane region" description="Helical" evidence="9">
    <location>
        <begin position="251"/>
        <end position="269"/>
    </location>
</feature>
<protein>
    <submittedName>
        <fullName evidence="11">G-protein coupled receptor 4</fullName>
    </submittedName>
</protein>
<dbReference type="Proteomes" id="UP000830375">
    <property type="component" value="Unassembled WGS sequence"/>
</dbReference>
<dbReference type="EMBL" id="JACTAM010000015">
    <property type="protein sequence ID" value="KAI2656440.1"/>
    <property type="molecule type" value="Genomic_DNA"/>
</dbReference>
<keyword evidence="8" id="KW-0807">Transducer</keyword>
<feature type="domain" description="G-protein coupled receptors family 1 profile" evidence="10">
    <location>
        <begin position="138"/>
        <end position="304"/>
    </location>
</feature>
<proteinExistence type="predicted"/>
<dbReference type="PANTHER" id="PTHR24232:SF85">
    <property type="entry name" value="G-PROTEIN COUPLED RECEPTOR 4"/>
    <property type="match status" value="1"/>
</dbReference>
<feature type="transmembrane region" description="Helical" evidence="9">
    <location>
        <begin position="183"/>
        <end position="207"/>
    </location>
</feature>
<dbReference type="InterPro" id="IPR017452">
    <property type="entry name" value="GPCR_Rhodpsn_7TM"/>
</dbReference>
<evidence type="ECO:0000256" key="8">
    <source>
        <dbReference type="ARBA" id="ARBA00023224"/>
    </source>
</evidence>
<evidence type="ECO:0000256" key="1">
    <source>
        <dbReference type="ARBA" id="ARBA00004141"/>
    </source>
</evidence>
<comment type="caution">
    <text evidence="11">The sequence shown here is derived from an EMBL/GenBank/DDBJ whole genome shotgun (WGS) entry which is preliminary data.</text>
</comment>
<evidence type="ECO:0000256" key="4">
    <source>
        <dbReference type="ARBA" id="ARBA00023040"/>
    </source>
</evidence>
<evidence type="ECO:0000256" key="2">
    <source>
        <dbReference type="ARBA" id="ARBA00022692"/>
    </source>
</evidence>
<feature type="transmembrane region" description="Helical" evidence="9">
    <location>
        <begin position="126"/>
        <end position="150"/>
    </location>
</feature>
<dbReference type="InterPro" id="IPR000276">
    <property type="entry name" value="GPCR_Rhodpsn"/>
</dbReference>
<evidence type="ECO:0000313" key="12">
    <source>
        <dbReference type="Proteomes" id="UP000830375"/>
    </source>
</evidence>
<comment type="subcellular location">
    <subcellularLocation>
        <location evidence="1">Membrane</location>
        <topology evidence="1">Multi-pass membrane protein</topology>
    </subcellularLocation>
</comment>
<evidence type="ECO:0000313" key="11">
    <source>
        <dbReference type="EMBL" id="KAI2656440.1"/>
    </source>
</evidence>
<keyword evidence="5 9" id="KW-0472">Membrane</keyword>
<feature type="domain" description="G-protein coupled receptors family 1 profile" evidence="10">
    <location>
        <begin position="755"/>
        <end position="861"/>
    </location>
</feature>
<feature type="transmembrane region" description="Helical" evidence="9">
    <location>
        <begin position="808"/>
        <end position="829"/>
    </location>
</feature>
<keyword evidence="12" id="KW-1185">Reference proteome</keyword>
<feature type="transmembrane region" description="Helical" evidence="9">
    <location>
        <begin position="35"/>
        <end position="59"/>
    </location>
</feature>
<accession>A0ABQ8M0L9</accession>
<keyword evidence="2 9" id="KW-0812">Transmembrane</keyword>
<evidence type="ECO:0000256" key="5">
    <source>
        <dbReference type="ARBA" id="ARBA00023136"/>
    </source>
</evidence>
<feature type="transmembrane region" description="Helical" evidence="9">
    <location>
        <begin position="740"/>
        <end position="761"/>
    </location>
</feature>